<reference evidence="1 2" key="1">
    <citation type="submission" date="2013-11" db="EMBL/GenBank/DDBJ databases">
        <title>Genome sequencing of Stegodyphus mimosarum.</title>
        <authorList>
            <person name="Bechsgaard J."/>
        </authorList>
    </citation>
    <scope>NUCLEOTIDE SEQUENCE [LARGE SCALE GENOMIC DNA]</scope>
</reference>
<name>A0A087TIY9_STEMI</name>
<dbReference type="AlphaFoldDB" id="A0A087TIY9"/>
<proteinExistence type="predicted"/>
<organism evidence="1 2">
    <name type="scientific">Stegodyphus mimosarum</name>
    <name type="common">African social velvet spider</name>
    <dbReference type="NCBI Taxonomy" id="407821"/>
    <lineage>
        <taxon>Eukaryota</taxon>
        <taxon>Metazoa</taxon>
        <taxon>Ecdysozoa</taxon>
        <taxon>Arthropoda</taxon>
        <taxon>Chelicerata</taxon>
        <taxon>Arachnida</taxon>
        <taxon>Araneae</taxon>
        <taxon>Araneomorphae</taxon>
        <taxon>Entelegynae</taxon>
        <taxon>Eresoidea</taxon>
        <taxon>Eresidae</taxon>
        <taxon>Stegodyphus</taxon>
    </lineage>
</organism>
<protein>
    <submittedName>
        <fullName evidence="1">Uncharacterized protein</fullName>
    </submittedName>
</protein>
<evidence type="ECO:0000313" key="1">
    <source>
        <dbReference type="EMBL" id="KFM65078.1"/>
    </source>
</evidence>
<gene>
    <name evidence="1" type="ORF">X975_26828</name>
</gene>
<accession>A0A087TIY9</accession>
<dbReference type="EMBL" id="KK115418">
    <property type="protein sequence ID" value="KFM65078.1"/>
    <property type="molecule type" value="Genomic_DNA"/>
</dbReference>
<evidence type="ECO:0000313" key="2">
    <source>
        <dbReference type="Proteomes" id="UP000054359"/>
    </source>
</evidence>
<sequence length="40" mass="4233">MLPLLTSSTCSTAFHAVVCQQSPLSVLNCLSGGFFCSLLR</sequence>
<keyword evidence="2" id="KW-1185">Reference proteome</keyword>
<feature type="non-terminal residue" evidence="1">
    <location>
        <position position="40"/>
    </location>
</feature>
<dbReference type="Proteomes" id="UP000054359">
    <property type="component" value="Unassembled WGS sequence"/>
</dbReference>